<proteinExistence type="predicted"/>
<comment type="caution">
    <text evidence="1">The sequence shown here is derived from an EMBL/GenBank/DDBJ whole genome shotgun (WGS) entry which is preliminary data.</text>
</comment>
<gene>
    <name evidence="1" type="ORF">WJX74_007793</name>
</gene>
<protein>
    <recommendedName>
        <fullName evidence="3">Glycosyltransferase</fullName>
    </recommendedName>
</protein>
<organism evidence="1 2">
    <name type="scientific">Apatococcus lobatus</name>
    <dbReference type="NCBI Taxonomy" id="904363"/>
    <lineage>
        <taxon>Eukaryota</taxon>
        <taxon>Viridiplantae</taxon>
        <taxon>Chlorophyta</taxon>
        <taxon>core chlorophytes</taxon>
        <taxon>Trebouxiophyceae</taxon>
        <taxon>Chlorellales</taxon>
        <taxon>Chlorellaceae</taxon>
        <taxon>Apatococcus</taxon>
    </lineage>
</organism>
<sequence>MSRPPDFRSSVYKRPTRSFSPDAARVAVVNPYLWSYPTIAAIAEAVRASGIRPEVFQQDDTSIKSRDKFTPHVSDMYRFICKETIQSLQTFVPELYTIIILGDWYPTGCLHKPNDVTCSHHILRLLDAGSLQRLIIHMHEPASSIGSLHEARWDTDVELVKSIKADTVKVLQDPRITLLTAAPHVANYTQVTLGLMGITKDVGWFLQLIPWNNQAVLRRERHGFIVQGKIDPHRRNYAALIEGILQRPGLLEHPGFTLRLVGSAANADVDFVLAGKIWAVTDRSSFKDYWRELQSSLAIVPAFSNSRYLDSAASSTLFTSVLLGIPIIADDDILKTYSYLTKDDVLYQSSLETVYDVMARYVHASMHDDIIRISRNLIRLRNTQLRRNKVVFQRLIM</sequence>
<accession>A0AAW1SAR2</accession>
<dbReference type="EMBL" id="JALJOS010000002">
    <property type="protein sequence ID" value="KAK9843160.1"/>
    <property type="molecule type" value="Genomic_DNA"/>
</dbReference>
<evidence type="ECO:0008006" key="3">
    <source>
        <dbReference type="Google" id="ProtNLM"/>
    </source>
</evidence>
<dbReference type="AlphaFoldDB" id="A0AAW1SAR2"/>
<dbReference type="Proteomes" id="UP001438707">
    <property type="component" value="Unassembled WGS sequence"/>
</dbReference>
<evidence type="ECO:0000313" key="1">
    <source>
        <dbReference type="EMBL" id="KAK9843160.1"/>
    </source>
</evidence>
<evidence type="ECO:0000313" key="2">
    <source>
        <dbReference type="Proteomes" id="UP001438707"/>
    </source>
</evidence>
<name>A0AAW1SAR2_9CHLO</name>
<reference evidence="1 2" key="1">
    <citation type="journal article" date="2024" name="Nat. Commun.">
        <title>Phylogenomics reveals the evolutionary origins of lichenization in chlorophyte algae.</title>
        <authorList>
            <person name="Puginier C."/>
            <person name="Libourel C."/>
            <person name="Otte J."/>
            <person name="Skaloud P."/>
            <person name="Haon M."/>
            <person name="Grisel S."/>
            <person name="Petersen M."/>
            <person name="Berrin J.G."/>
            <person name="Delaux P.M."/>
            <person name="Dal Grande F."/>
            <person name="Keller J."/>
        </authorList>
    </citation>
    <scope>NUCLEOTIDE SEQUENCE [LARGE SCALE GENOMIC DNA]</scope>
    <source>
        <strain evidence="1 2">SAG 2145</strain>
    </source>
</reference>
<keyword evidence="2" id="KW-1185">Reference proteome</keyword>